<dbReference type="Pfam" id="PF03629">
    <property type="entry name" value="SASA"/>
    <property type="match status" value="1"/>
</dbReference>
<dbReference type="InterPro" id="IPR005181">
    <property type="entry name" value="SASA"/>
</dbReference>
<dbReference type="SUPFAM" id="SSF52266">
    <property type="entry name" value="SGNH hydrolase"/>
    <property type="match status" value="1"/>
</dbReference>
<evidence type="ECO:0000259" key="3">
    <source>
        <dbReference type="Pfam" id="PF03629"/>
    </source>
</evidence>
<dbReference type="Proteomes" id="UP001417504">
    <property type="component" value="Unassembled WGS sequence"/>
</dbReference>
<dbReference type="GO" id="GO:0016787">
    <property type="term" value="F:hydrolase activity"/>
    <property type="evidence" value="ECO:0007669"/>
    <property type="project" value="UniProtKB-KW"/>
</dbReference>
<evidence type="ECO:0000256" key="1">
    <source>
        <dbReference type="ARBA" id="ARBA00022801"/>
    </source>
</evidence>
<keyword evidence="5" id="KW-1185">Reference proteome</keyword>
<dbReference type="PANTHER" id="PTHR31988">
    <property type="entry name" value="ESTERASE, PUTATIVE (DUF303)-RELATED"/>
    <property type="match status" value="1"/>
</dbReference>
<dbReference type="AlphaFoldDB" id="A0AAP0I647"/>
<evidence type="ECO:0000256" key="2">
    <source>
        <dbReference type="SAM" id="MobiDB-lite"/>
    </source>
</evidence>
<accession>A0AAP0I647</accession>
<keyword evidence="1" id="KW-0378">Hydrolase</keyword>
<dbReference type="EMBL" id="JBBNAE010000007">
    <property type="protein sequence ID" value="KAK9109305.1"/>
    <property type="molecule type" value="Genomic_DNA"/>
</dbReference>
<protein>
    <recommendedName>
        <fullName evidence="3">Sialate O-acetylesterase domain-containing protein</fullName>
    </recommendedName>
</protein>
<sequence length="277" mass="29152">MIIIPPVPSSSTHQSVNSIFILAGQSNMAGRGGVTADRWDRLVPPESHPNPSVLRLSARLTWAEAREPLHADIDVNKTCGVGPGLPFANAARALDSTLGKMGLVPCAVGGTTIAEWARGGRLYDRMVKRAEAAVRESDGGVVRAVLWYQGESDTLSQADAESYRGNLEKLFSDFRNDLNSPALPIIQACLVYNCFSCFLCGYCFGDGALGGDSERGADGGEGTDGVDRGCDGLASRGGWPASNDGRSGAAREDVGPGLCEDYAAEPEPSSSIQQRSS</sequence>
<gene>
    <name evidence="4" type="ORF">Sjap_017365</name>
</gene>
<comment type="caution">
    <text evidence="4">The sequence shown here is derived from an EMBL/GenBank/DDBJ whole genome shotgun (WGS) entry which is preliminary data.</text>
</comment>
<organism evidence="4 5">
    <name type="scientific">Stephania japonica</name>
    <dbReference type="NCBI Taxonomy" id="461633"/>
    <lineage>
        <taxon>Eukaryota</taxon>
        <taxon>Viridiplantae</taxon>
        <taxon>Streptophyta</taxon>
        <taxon>Embryophyta</taxon>
        <taxon>Tracheophyta</taxon>
        <taxon>Spermatophyta</taxon>
        <taxon>Magnoliopsida</taxon>
        <taxon>Ranunculales</taxon>
        <taxon>Menispermaceae</taxon>
        <taxon>Menispermoideae</taxon>
        <taxon>Cissampelideae</taxon>
        <taxon>Stephania</taxon>
    </lineage>
</organism>
<reference evidence="4 5" key="1">
    <citation type="submission" date="2024-01" db="EMBL/GenBank/DDBJ databases">
        <title>Genome assemblies of Stephania.</title>
        <authorList>
            <person name="Yang L."/>
        </authorList>
    </citation>
    <scope>NUCLEOTIDE SEQUENCE [LARGE SCALE GENOMIC DNA]</scope>
    <source>
        <strain evidence="4">QJT</strain>
        <tissue evidence="4">Leaf</tissue>
    </source>
</reference>
<proteinExistence type="predicted"/>
<feature type="region of interest" description="Disordered" evidence="2">
    <location>
        <begin position="216"/>
        <end position="277"/>
    </location>
</feature>
<name>A0AAP0I647_9MAGN</name>
<evidence type="ECO:0000313" key="4">
    <source>
        <dbReference type="EMBL" id="KAK9109305.1"/>
    </source>
</evidence>
<feature type="domain" description="Sialate O-acetylesterase" evidence="3">
    <location>
        <begin position="17"/>
        <end position="190"/>
    </location>
</feature>
<feature type="compositionally biased region" description="Polar residues" evidence="2">
    <location>
        <begin position="268"/>
        <end position="277"/>
    </location>
</feature>
<dbReference type="PANTHER" id="PTHR31988:SF15">
    <property type="entry name" value="ESTERASE, PUTATIVE (DUF303)-RELATED"/>
    <property type="match status" value="1"/>
</dbReference>
<dbReference type="InterPro" id="IPR052940">
    <property type="entry name" value="Carb_Esterase_6"/>
</dbReference>
<evidence type="ECO:0000313" key="5">
    <source>
        <dbReference type="Proteomes" id="UP001417504"/>
    </source>
</evidence>
<dbReference type="Gene3D" id="3.40.50.1110">
    <property type="entry name" value="SGNH hydrolase"/>
    <property type="match status" value="1"/>
</dbReference>
<dbReference type="InterPro" id="IPR036514">
    <property type="entry name" value="SGNH_hydro_sf"/>
</dbReference>